<evidence type="ECO:0000313" key="3">
    <source>
        <dbReference type="Proteomes" id="UP000037288"/>
    </source>
</evidence>
<dbReference type="Pfam" id="PF12697">
    <property type="entry name" value="Abhydrolase_6"/>
    <property type="match status" value="1"/>
</dbReference>
<dbReference type="InterPro" id="IPR000073">
    <property type="entry name" value="AB_hydrolase_1"/>
</dbReference>
<reference evidence="3" key="1">
    <citation type="submission" date="2015-07" db="EMBL/GenBank/DDBJ databases">
        <title>Draft genome sequence of Streptomyces sp. CMAA 1322, a bacterium isolated from Caatinga biome, from dry forest semiarid of Brazil.</title>
        <authorList>
            <person name="Santos S.N."/>
            <person name="Gacesa R."/>
            <person name="Taketani R.G."/>
            <person name="Long P.F."/>
            <person name="Melo I.S."/>
        </authorList>
    </citation>
    <scope>NUCLEOTIDE SEQUENCE [LARGE SCALE GENOMIC DNA]</scope>
    <source>
        <strain evidence="3">CMAA 1322</strain>
    </source>
</reference>
<dbReference type="STRING" id="1678637.AC230_21650"/>
<dbReference type="EMBL" id="LFXA01000014">
    <property type="protein sequence ID" value="KNB50551.1"/>
    <property type="molecule type" value="Genomic_DNA"/>
</dbReference>
<dbReference type="PANTHER" id="PTHR43798">
    <property type="entry name" value="MONOACYLGLYCEROL LIPASE"/>
    <property type="match status" value="1"/>
</dbReference>
<gene>
    <name evidence="2" type="ORF">AC230_21650</name>
</gene>
<dbReference type="Proteomes" id="UP000037288">
    <property type="component" value="Unassembled WGS sequence"/>
</dbReference>
<dbReference type="AlphaFoldDB" id="A0A0K9XBR8"/>
<dbReference type="GO" id="GO:0016020">
    <property type="term" value="C:membrane"/>
    <property type="evidence" value="ECO:0007669"/>
    <property type="project" value="TreeGrafter"/>
</dbReference>
<name>A0A0K9XBR8_9ACTN</name>
<protein>
    <recommendedName>
        <fullName evidence="1">AB hydrolase-1 domain-containing protein</fullName>
    </recommendedName>
</protein>
<dbReference type="PATRIC" id="fig|1678637.3.peg.4644"/>
<comment type="caution">
    <text evidence="2">The sequence shown here is derived from an EMBL/GenBank/DDBJ whole genome shotgun (WGS) entry which is preliminary data.</text>
</comment>
<dbReference type="SUPFAM" id="SSF53474">
    <property type="entry name" value="alpha/beta-Hydrolases"/>
    <property type="match status" value="1"/>
</dbReference>
<dbReference type="OrthoDB" id="8444301at2"/>
<dbReference type="InterPro" id="IPR029058">
    <property type="entry name" value="AB_hydrolase_fold"/>
</dbReference>
<organism evidence="2 3">
    <name type="scientific">Streptomyces caatingaensis</name>
    <dbReference type="NCBI Taxonomy" id="1678637"/>
    <lineage>
        <taxon>Bacteria</taxon>
        <taxon>Bacillati</taxon>
        <taxon>Actinomycetota</taxon>
        <taxon>Actinomycetes</taxon>
        <taxon>Kitasatosporales</taxon>
        <taxon>Streptomycetaceae</taxon>
        <taxon>Streptomyces</taxon>
    </lineage>
</organism>
<sequence>MTEKLHIEEWGSGEKTAVLLHGIMGSSRTWWELGPALAARGYRVLAPDLAGHGKSPRRDRYSRESWADDLLDNLPTRPDVAIGHSLGGTLLAMIADRLKPARAVYEDPSWYVTEGGFGKVMIWMREMKNWTLDDLRRASPHWSQGSYDARLAELADWDTETTHMDYLETAYIPVVPLVPSLVVVPDPSQIMTPEHAAEFAHAGFEIRKLPGLTHNVHVDDFPRYLAALEGWI</sequence>
<dbReference type="RefSeq" id="WP_049717953.1">
    <property type="nucleotide sequence ID" value="NZ_LFXA01000014.1"/>
</dbReference>
<dbReference type="InterPro" id="IPR050266">
    <property type="entry name" value="AB_hydrolase_sf"/>
</dbReference>
<accession>A0A0K9XBR8</accession>
<proteinExistence type="predicted"/>
<evidence type="ECO:0000313" key="2">
    <source>
        <dbReference type="EMBL" id="KNB50551.1"/>
    </source>
</evidence>
<feature type="domain" description="AB hydrolase-1" evidence="1">
    <location>
        <begin position="18"/>
        <end position="227"/>
    </location>
</feature>
<keyword evidence="3" id="KW-1185">Reference proteome</keyword>
<dbReference type="GO" id="GO:0003824">
    <property type="term" value="F:catalytic activity"/>
    <property type="evidence" value="ECO:0007669"/>
    <property type="project" value="UniProtKB-ARBA"/>
</dbReference>
<evidence type="ECO:0000259" key="1">
    <source>
        <dbReference type="Pfam" id="PF12697"/>
    </source>
</evidence>
<dbReference type="Gene3D" id="3.40.50.1820">
    <property type="entry name" value="alpha/beta hydrolase"/>
    <property type="match status" value="1"/>
</dbReference>
<dbReference type="PANTHER" id="PTHR43798:SF33">
    <property type="entry name" value="HYDROLASE, PUTATIVE (AFU_ORTHOLOGUE AFUA_2G14860)-RELATED"/>
    <property type="match status" value="1"/>
</dbReference>